<keyword evidence="6 16" id="KW-0540">Nuclease</keyword>
<gene>
    <name evidence="22" type="primary">LOC113205273</name>
</gene>
<keyword evidence="11 16" id="KW-0269">Exonuclease</keyword>
<dbReference type="InterPro" id="IPR041796">
    <property type="entry name" value="Mre11_N"/>
</dbReference>
<feature type="domain" description="Mre11 DNA-binding" evidence="20">
    <location>
        <begin position="294"/>
        <end position="464"/>
    </location>
</feature>
<keyword evidence="8 16" id="KW-0255">Endonuclease</keyword>
<dbReference type="InterPro" id="IPR004843">
    <property type="entry name" value="Calcineurin-like_PHP"/>
</dbReference>
<proteinExistence type="inferred from homology"/>
<dbReference type="GO" id="GO:0006303">
    <property type="term" value="P:double-strand break repair via nonhomologous end joining"/>
    <property type="evidence" value="ECO:0007669"/>
    <property type="project" value="TreeGrafter"/>
</dbReference>
<evidence type="ECO:0000256" key="5">
    <source>
        <dbReference type="ARBA" id="ARBA00022454"/>
    </source>
</evidence>
<dbReference type="PANTHER" id="PTHR10139:SF1">
    <property type="entry name" value="DOUBLE-STRAND BREAK REPAIR PROTEIN MRE11"/>
    <property type="match status" value="1"/>
</dbReference>
<comment type="function">
    <text evidence="16">Core component of the MRN complex, which plays a central role in double-strand break (DSB) repair, DNA recombination, maintenance of telomere integrity and meiosis. The MRN complex is involved in the repair of DNA double-strand breaks (DSBs) via homologous recombination (HR), an error-free mechanism which primarily occurs during S and G2 phases. The complex (1) mediates the end resection of damaged DNA, which generates proper single-stranded DNA, a key initial steps in HR, and is (2) required for the recruitment of other repair factors and efficient activation of ATM and ATR upon DNA damage. Within the MRN complex, MRE11 possesses both single-strand endonuclease activity and double-strand-specific 3'-5' exonuclease activity. MRE11 first endonucleolytically cleaves the 5' strand at DNA DSB ends to prevent non-homologous end joining (NHEJ) and licence HR. It then generates a single-stranded DNA gap via 3' to 5' exonucleolytic degradation, which is required for single-strand invasion and recombination.</text>
</comment>
<accession>A0A6J1S6F5</accession>
<keyword evidence="13 16" id="KW-0464">Manganese</keyword>
<dbReference type="GO" id="GO:0042138">
    <property type="term" value="P:meiotic DNA double-strand break formation"/>
    <property type="evidence" value="ECO:0007669"/>
    <property type="project" value="TreeGrafter"/>
</dbReference>
<dbReference type="GO" id="GO:0035861">
    <property type="term" value="C:site of double-strand break"/>
    <property type="evidence" value="ECO:0007669"/>
    <property type="project" value="TreeGrafter"/>
</dbReference>
<evidence type="ECO:0000256" key="16">
    <source>
        <dbReference type="PIRNR" id="PIRNR000882"/>
    </source>
</evidence>
<organism evidence="21 22">
    <name type="scientific">Frankliniella occidentalis</name>
    <name type="common">Western flower thrips</name>
    <name type="synonym">Euthrips occidentalis</name>
    <dbReference type="NCBI Taxonomy" id="133901"/>
    <lineage>
        <taxon>Eukaryota</taxon>
        <taxon>Metazoa</taxon>
        <taxon>Ecdysozoa</taxon>
        <taxon>Arthropoda</taxon>
        <taxon>Hexapoda</taxon>
        <taxon>Insecta</taxon>
        <taxon>Pterygota</taxon>
        <taxon>Neoptera</taxon>
        <taxon>Paraneoptera</taxon>
        <taxon>Thysanoptera</taxon>
        <taxon>Terebrantia</taxon>
        <taxon>Thripoidea</taxon>
        <taxon>Thripidae</taxon>
        <taxon>Frankliniella</taxon>
    </lineage>
</organism>
<comment type="similarity">
    <text evidence="4 16 18">Belongs to the MRE11/RAD32 family.</text>
</comment>
<dbReference type="KEGG" id="foc:113205273"/>
<evidence type="ECO:0000256" key="18">
    <source>
        <dbReference type="RuleBase" id="RU003447"/>
    </source>
</evidence>
<comment type="subcellular location">
    <subcellularLocation>
        <location evidence="3">Chromosome</location>
    </subcellularLocation>
    <subcellularLocation>
        <location evidence="2 16">Nucleus</location>
    </subcellularLocation>
</comment>
<evidence type="ECO:0000256" key="9">
    <source>
        <dbReference type="ARBA" id="ARBA00022763"/>
    </source>
</evidence>
<evidence type="ECO:0000256" key="8">
    <source>
        <dbReference type="ARBA" id="ARBA00022759"/>
    </source>
</evidence>
<evidence type="ECO:0000256" key="11">
    <source>
        <dbReference type="ARBA" id="ARBA00022839"/>
    </source>
</evidence>
<dbReference type="GO" id="GO:0030870">
    <property type="term" value="C:Mre11 complex"/>
    <property type="evidence" value="ECO:0007669"/>
    <property type="project" value="UniProtKB-UniRule"/>
</dbReference>
<feature type="region of interest" description="Disordered" evidence="19">
    <location>
        <begin position="522"/>
        <end position="638"/>
    </location>
</feature>
<evidence type="ECO:0000256" key="10">
    <source>
        <dbReference type="ARBA" id="ARBA00022801"/>
    </source>
</evidence>
<evidence type="ECO:0000256" key="14">
    <source>
        <dbReference type="ARBA" id="ARBA00023242"/>
    </source>
</evidence>
<evidence type="ECO:0000256" key="13">
    <source>
        <dbReference type="ARBA" id="ARBA00023211"/>
    </source>
</evidence>
<protein>
    <recommendedName>
        <fullName evidence="16">Double-strand break repair protein</fullName>
    </recommendedName>
</protein>
<evidence type="ECO:0000256" key="17">
    <source>
        <dbReference type="PIRSR" id="PIRSR000882-1"/>
    </source>
</evidence>
<comment type="cofactor">
    <cofactor evidence="1 16">
        <name>Mn(2+)</name>
        <dbReference type="ChEBI" id="CHEBI:29035"/>
    </cofactor>
</comment>
<feature type="compositionally biased region" description="Polar residues" evidence="19">
    <location>
        <begin position="608"/>
        <end position="629"/>
    </location>
</feature>
<dbReference type="SMART" id="SM01347">
    <property type="entry name" value="Mre11_DNA_bind"/>
    <property type="match status" value="1"/>
</dbReference>
<evidence type="ECO:0000256" key="6">
    <source>
        <dbReference type="ARBA" id="ARBA00022722"/>
    </source>
</evidence>
<evidence type="ECO:0000256" key="15">
    <source>
        <dbReference type="ARBA" id="ARBA00023254"/>
    </source>
</evidence>
<dbReference type="GO" id="GO:0000014">
    <property type="term" value="F:single-stranded DNA endodeoxyribonuclease activity"/>
    <property type="evidence" value="ECO:0007669"/>
    <property type="project" value="TreeGrafter"/>
</dbReference>
<dbReference type="InterPro" id="IPR007281">
    <property type="entry name" value="Mre11_DNA-bd"/>
</dbReference>
<dbReference type="GO" id="GO:0008296">
    <property type="term" value="F:3'-5'-DNA exonuclease activity"/>
    <property type="evidence" value="ECO:0007669"/>
    <property type="project" value="InterPro"/>
</dbReference>
<dbReference type="CTD" id="4361"/>
<dbReference type="Gene3D" id="3.60.21.10">
    <property type="match status" value="1"/>
</dbReference>
<dbReference type="PANTHER" id="PTHR10139">
    <property type="entry name" value="DOUBLE-STRAND BREAK REPAIR PROTEIN MRE11"/>
    <property type="match status" value="1"/>
</dbReference>
<feature type="compositionally biased region" description="Low complexity" evidence="19">
    <location>
        <begin position="580"/>
        <end position="605"/>
    </location>
</feature>
<evidence type="ECO:0000256" key="12">
    <source>
        <dbReference type="ARBA" id="ARBA00023204"/>
    </source>
</evidence>
<dbReference type="CDD" id="cd00840">
    <property type="entry name" value="MPP_Mre11_N"/>
    <property type="match status" value="1"/>
</dbReference>
<evidence type="ECO:0000313" key="22">
    <source>
        <dbReference type="RefSeq" id="XP_026276612.1"/>
    </source>
</evidence>
<dbReference type="GO" id="GO:0000723">
    <property type="term" value="P:telomere maintenance"/>
    <property type="evidence" value="ECO:0007669"/>
    <property type="project" value="TreeGrafter"/>
</dbReference>
<dbReference type="Pfam" id="PF04152">
    <property type="entry name" value="Mre11_DNA_bind"/>
    <property type="match status" value="1"/>
</dbReference>
<dbReference type="Proteomes" id="UP000504606">
    <property type="component" value="Unplaced"/>
</dbReference>
<dbReference type="PIRSF" id="PIRSF000882">
    <property type="entry name" value="DSB_repair_MRE11"/>
    <property type="match status" value="1"/>
</dbReference>
<evidence type="ECO:0000256" key="4">
    <source>
        <dbReference type="ARBA" id="ARBA00009028"/>
    </source>
</evidence>
<evidence type="ECO:0000256" key="3">
    <source>
        <dbReference type="ARBA" id="ARBA00004286"/>
    </source>
</evidence>
<dbReference type="OrthoDB" id="30417at2759"/>
<keyword evidence="9 16" id="KW-0227">DNA damage</keyword>
<dbReference type="GO" id="GO:0007095">
    <property type="term" value="P:mitotic G2 DNA damage checkpoint signaling"/>
    <property type="evidence" value="ECO:0007669"/>
    <property type="project" value="TreeGrafter"/>
</dbReference>
<name>A0A6J1S6F5_FRAOC</name>
<keyword evidence="10 16" id="KW-0378">Hydrolase</keyword>
<keyword evidence="14 16" id="KW-0539">Nucleus</keyword>
<dbReference type="AlphaFoldDB" id="A0A6J1S6F5"/>
<dbReference type="GO" id="GO:0097552">
    <property type="term" value="P:mitochondrial double-strand break repair via homologous recombination"/>
    <property type="evidence" value="ECO:0007669"/>
    <property type="project" value="TreeGrafter"/>
</dbReference>
<keyword evidence="12 16" id="KW-0234">DNA repair</keyword>
<dbReference type="Gene3D" id="3.30.110.110">
    <property type="entry name" value="Mre11, capping domain"/>
    <property type="match status" value="1"/>
</dbReference>
<evidence type="ECO:0000313" key="21">
    <source>
        <dbReference type="Proteomes" id="UP000504606"/>
    </source>
</evidence>
<sequence>MASDGEPPPEDVFNILIATDIHLGYEEKDPIRGNDSFVSFEEILEIAVERDVDFILLGGDLFHLSKASADSMHRCMLLLRQHCMGDRPISFEFLSDQDKNFLNTTQTVVNYEDPNINVSIPVFSIHGNHDDPVGQNHVSSLDLLSCAGLVNYFGKNLDLQNITVSPILLQKGNTRLALYGLSHVKDKRLIRLFEEGNVTFEQPDQYTNEWFNICVLHQNRAARGVKEYIPEDQLPNFMDLIVWGHEHDCRIVPEQAPKAEYHITQPGSSVATSLSEGEAIPKCVGLLKVHKKKFLLEAIPLRTVRPFVFRDLCASEFNFEDDDMRDSSEQLEEKAEEEVNSMIQHAEGMLTGHEKQPKLPLIRLRFFYTDEGQMFNLVRFGQKFEERIANPQELILMRRRFIEKKEKRDVLDTDEMNRIYQEREDLTVEDYILKYFQQKAEEGDDSHCMSVLTAIGLNEAVKATVELQKNYVLDEIINYQSKRMTDHLMTLDVDEKNICDEIRNYNIQRAGGESQEILTQLKNAKKSSTDKPKKPSTTRKASSREDKGNDDADKTIEDSDEEFEEQVAVRGRGRGRVSRAARAARAPRAPRGARASSTSSKAKAAPQRTLQESFASQRTSSRSTANRSKIQYVDDDDD</sequence>
<keyword evidence="5" id="KW-0158">Chromosome</keyword>
<feature type="compositionally biased region" description="Basic and acidic residues" evidence="19">
    <location>
        <begin position="542"/>
        <end position="557"/>
    </location>
</feature>
<keyword evidence="7" id="KW-0479">Metal-binding</keyword>
<dbReference type="Pfam" id="PF00149">
    <property type="entry name" value="Metallophos"/>
    <property type="match status" value="1"/>
</dbReference>
<dbReference type="SUPFAM" id="SSF56300">
    <property type="entry name" value="Metallo-dependent phosphatases"/>
    <property type="match status" value="1"/>
</dbReference>
<evidence type="ECO:0000256" key="19">
    <source>
        <dbReference type="SAM" id="MobiDB-lite"/>
    </source>
</evidence>
<keyword evidence="21" id="KW-1185">Reference proteome</keyword>
<dbReference type="GO" id="GO:0031573">
    <property type="term" value="P:mitotic intra-S DNA damage checkpoint signaling"/>
    <property type="evidence" value="ECO:0007669"/>
    <property type="project" value="TreeGrafter"/>
</dbReference>
<evidence type="ECO:0000256" key="1">
    <source>
        <dbReference type="ARBA" id="ARBA00001936"/>
    </source>
</evidence>
<dbReference type="GeneID" id="113205273"/>
<reference evidence="22" key="1">
    <citation type="submission" date="2025-08" db="UniProtKB">
        <authorList>
            <consortium name="RefSeq"/>
        </authorList>
    </citation>
    <scope>IDENTIFICATION</scope>
    <source>
        <tissue evidence="22">Whole organism</tissue>
    </source>
</reference>
<dbReference type="NCBIfam" id="TIGR00583">
    <property type="entry name" value="mre11"/>
    <property type="match status" value="1"/>
</dbReference>
<dbReference type="GO" id="GO:0030145">
    <property type="term" value="F:manganese ion binding"/>
    <property type="evidence" value="ECO:0007669"/>
    <property type="project" value="UniProtKB-UniRule"/>
</dbReference>
<dbReference type="RefSeq" id="XP_026276612.1">
    <property type="nucleotide sequence ID" value="XM_026420827.2"/>
</dbReference>
<feature type="active site" description="Proton donor" evidence="17">
    <location>
        <position position="129"/>
    </location>
</feature>
<evidence type="ECO:0000256" key="2">
    <source>
        <dbReference type="ARBA" id="ARBA00004123"/>
    </source>
</evidence>
<dbReference type="InterPro" id="IPR029052">
    <property type="entry name" value="Metallo-depent_PP-like"/>
</dbReference>
<dbReference type="GO" id="GO:0000724">
    <property type="term" value="P:double-strand break repair via homologous recombination"/>
    <property type="evidence" value="ECO:0007669"/>
    <property type="project" value="TreeGrafter"/>
</dbReference>
<keyword evidence="15 16" id="KW-0469">Meiosis</keyword>
<dbReference type="InterPro" id="IPR038487">
    <property type="entry name" value="Mre11_capping_dom"/>
</dbReference>
<dbReference type="InterPro" id="IPR003701">
    <property type="entry name" value="Mre11"/>
</dbReference>
<dbReference type="FunFam" id="3.60.21.10:FF:000011">
    <property type="entry name" value="Double-strand break repair protein"/>
    <property type="match status" value="1"/>
</dbReference>
<evidence type="ECO:0000256" key="7">
    <source>
        <dbReference type="ARBA" id="ARBA00022723"/>
    </source>
</evidence>
<evidence type="ECO:0000259" key="20">
    <source>
        <dbReference type="SMART" id="SM01347"/>
    </source>
</evidence>